<comment type="caution">
    <text evidence="2">The sequence shown here is derived from an EMBL/GenBank/DDBJ whole genome shotgun (WGS) entry which is preliminary data.</text>
</comment>
<name>X1PLB4_9ZZZZ</name>
<sequence>MNISTKLKTRIKDLKLGEHICSIYKNEKEKFSIIVPFVISGFKNSEKCIYIIDENKKNNIIVYFKKKKINIFKYIKSDQLEFLTKEDSYLKDGYFDIDKMIDLLKLNEKVALRSGCSGFKDCRRDDVDF</sequence>
<dbReference type="EMBL" id="BARV01024013">
    <property type="protein sequence ID" value="GAI43326.1"/>
    <property type="molecule type" value="Genomic_DNA"/>
</dbReference>
<reference evidence="2" key="1">
    <citation type="journal article" date="2014" name="Front. Microbiol.">
        <title>High frequency of phylogenetically diverse reductive dehalogenase-homologous genes in deep subseafloor sedimentary metagenomes.</title>
        <authorList>
            <person name="Kawai M."/>
            <person name="Futagami T."/>
            <person name="Toyoda A."/>
            <person name="Takaki Y."/>
            <person name="Nishi S."/>
            <person name="Hori S."/>
            <person name="Arai W."/>
            <person name="Tsubouchi T."/>
            <person name="Morono Y."/>
            <person name="Uchiyama I."/>
            <person name="Ito T."/>
            <person name="Fujiyama A."/>
            <person name="Inagaki F."/>
            <person name="Takami H."/>
        </authorList>
    </citation>
    <scope>NUCLEOTIDE SEQUENCE</scope>
    <source>
        <strain evidence="2">Expedition CK06-06</strain>
    </source>
</reference>
<dbReference type="Pfam" id="PF14417">
    <property type="entry name" value="MEDS"/>
    <property type="match status" value="1"/>
</dbReference>
<protein>
    <recommendedName>
        <fullName evidence="1">MEDS domain-containing protein</fullName>
    </recommendedName>
</protein>
<dbReference type="AlphaFoldDB" id="X1PLB4"/>
<evidence type="ECO:0000313" key="2">
    <source>
        <dbReference type="EMBL" id="GAI43326.1"/>
    </source>
</evidence>
<dbReference type="InterPro" id="IPR025847">
    <property type="entry name" value="MEDS_domain"/>
</dbReference>
<gene>
    <name evidence="2" type="ORF">S06H3_39282</name>
</gene>
<accession>X1PLB4</accession>
<proteinExistence type="predicted"/>
<evidence type="ECO:0000259" key="1">
    <source>
        <dbReference type="Pfam" id="PF14417"/>
    </source>
</evidence>
<feature type="domain" description="MEDS" evidence="1">
    <location>
        <begin position="19"/>
        <end position="107"/>
    </location>
</feature>
<organism evidence="2">
    <name type="scientific">marine sediment metagenome</name>
    <dbReference type="NCBI Taxonomy" id="412755"/>
    <lineage>
        <taxon>unclassified sequences</taxon>
        <taxon>metagenomes</taxon>
        <taxon>ecological metagenomes</taxon>
    </lineage>
</organism>